<comment type="caution">
    <text evidence="1">The sequence shown here is derived from an EMBL/GenBank/DDBJ whole genome shotgun (WGS) entry which is preliminary data.</text>
</comment>
<accession>A0A4U5LPF9</accession>
<dbReference type="InterPro" id="IPR009003">
    <property type="entry name" value="Peptidase_S1_PA"/>
</dbReference>
<evidence type="ECO:0000313" key="2">
    <source>
        <dbReference type="Proteomes" id="UP000298663"/>
    </source>
</evidence>
<name>A0A4U5LPF9_STECR</name>
<sequence>MIGIVTLANKAEITDYVKTIKIKADDKSLLSLKDGFITGYGTHAFENGWPEDSANLLFVQIPQIAQHKCR</sequence>
<dbReference type="AlphaFoldDB" id="A0A4U5LPF9"/>
<keyword evidence="2" id="KW-1185">Reference proteome</keyword>
<gene>
    <name evidence="1" type="ORF">L596_030438</name>
</gene>
<dbReference type="Proteomes" id="UP000298663">
    <property type="component" value="Unassembled WGS sequence"/>
</dbReference>
<dbReference type="Gene3D" id="2.40.10.10">
    <property type="entry name" value="Trypsin-like serine proteases"/>
    <property type="match status" value="2"/>
</dbReference>
<organism evidence="1 2">
    <name type="scientific">Steinernema carpocapsae</name>
    <name type="common">Entomopathogenic nematode</name>
    <dbReference type="NCBI Taxonomy" id="34508"/>
    <lineage>
        <taxon>Eukaryota</taxon>
        <taxon>Metazoa</taxon>
        <taxon>Ecdysozoa</taxon>
        <taxon>Nematoda</taxon>
        <taxon>Chromadorea</taxon>
        <taxon>Rhabditida</taxon>
        <taxon>Tylenchina</taxon>
        <taxon>Panagrolaimomorpha</taxon>
        <taxon>Strongyloidoidea</taxon>
        <taxon>Steinernematidae</taxon>
        <taxon>Steinernema</taxon>
    </lineage>
</organism>
<reference evidence="1 2" key="1">
    <citation type="journal article" date="2015" name="Genome Biol.">
        <title>Comparative genomics of Steinernema reveals deeply conserved gene regulatory networks.</title>
        <authorList>
            <person name="Dillman A.R."/>
            <person name="Macchietto M."/>
            <person name="Porter C.F."/>
            <person name="Rogers A."/>
            <person name="Williams B."/>
            <person name="Antoshechkin I."/>
            <person name="Lee M.M."/>
            <person name="Goodwin Z."/>
            <person name="Lu X."/>
            <person name="Lewis E.E."/>
            <person name="Goodrich-Blair H."/>
            <person name="Stock S.P."/>
            <person name="Adams B.J."/>
            <person name="Sternberg P.W."/>
            <person name="Mortazavi A."/>
        </authorList>
    </citation>
    <scope>NUCLEOTIDE SEQUENCE [LARGE SCALE GENOMIC DNA]</scope>
    <source>
        <strain evidence="1 2">ALL</strain>
    </source>
</reference>
<dbReference type="InterPro" id="IPR043504">
    <property type="entry name" value="Peptidase_S1_PA_chymotrypsin"/>
</dbReference>
<dbReference type="SUPFAM" id="SSF50494">
    <property type="entry name" value="Trypsin-like serine proteases"/>
    <property type="match status" value="1"/>
</dbReference>
<dbReference type="EMBL" id="AZBU02000014">
    <property type="protein sequence ID" value="TKR57784.1"/>
    <property type="molecule type" value="Genomic_DNA"/>
</dbReference>
<protein>
    <recommendedName>
        <fullName evidence="3">Peptidase S1 domain-containing protein</fullName>
    </recommendedName>
</protein>
<reference evidence="1 2" key="2">
    <citation type="journal article" date="2019" name="G3 (Bethesda)">
        <title>Hybrid Assembly of the Genome of the Entomopathogenic Nematode Steinernema carpocapsae Identifies the X-Chromosome.</title>
        <authorList>
            <person name="Serra L."/>
            <person name="Macchietto M."/>
            <person name="Macias-Munoz A."/>
            <person name="McGill C.J."/>
            <person name="Rodriguez I.M."/>
            <person name="Rodriguez B."/>
            <person name="Murad R."/>
            <person name="Mortazavi A."/>
        </authorList>
    </citation>
    <scope>NUCLEOTIDE SEQUENCE [LARGE SCALE GENOMIC DNA]</scope>
    <source>
        <strain evidence="1 2">ALL</strain>
    </source>
</reference>
<proteinExistence type="predicted"/>
<evidence type="ECO:0008006" key="3">
    <source>
        <dbReference type="Google" id="ProtNLM"/>
    </source>
</evidence>
<evidence type="ECO:0000313" key="1">
    <source>
        <dbReference type="EMBL" id="TKR57784.1"/>
    </source>
</evidence>